<keyword evidence="12" id="KW-1185">Reference proteome</keyword>
<dbReference type="InterPro" id="IPR001128">
    <property type="entry name" value="Cyt_P450"/>
</dbReference>
<evidence type="ECO:0000256" key="3">
    <source>
        <dbReference type="ARBA" id="ARBA00022617"/>
    </source>
</evidence>
<dbReference type="PRINTS" id="PR00463">
    <property type="entry name" value="EP450I"/>
</dbReference>
<keyword evidence="10" id="KW-1133">Transmembrane helix</keyword>
<dbReference type="PANTHER" id="PTHR24287">
    <property type="entry name" value="P450, PUTATIVE (EUROFUNG)-RELATED"/>
    <property type="match status" value="1"/>
</dbReference>
<comment type="caution">
    <text evidence="11">The sequence shown here is derived from an EMBL/GenBank/DDBJ whole genome shotgun (WGS) entry which is preliminary data.</text>
</comment>
<keyword evidence="4 8" id="KW-0479">Metal-binding</keyword>
<dbReference type="InterPro" id="IPR002401">
    <property type="entry name" value="Cyt_P450_E_grp-I"/>
</dbReference>
<comment type="similarity">
    <text evidence="2 9">Belongs to the cytochrome P450 family.</text>
</comment>
<dbReference type="InterPro" id="IPR017972">
    <property type="entry name" value="Cyt_P450_CS"/>
</dbReference>
<evidence type="ECO:0008006" key="13">
    <source>
        <dbReference type="Google" id="ProtNLM"/>
    </source>
</evidence>
<dbReference type="PANTHER" id="PTHR24287:SF1">
    <property type="entry name" value="P450, PUTATIVE (EUROFUNG)-RELATED"/>
    <property type="match status" value="1"/>
</dbReference>
<dbReference type="GO" id="GO:0020037">
    <property type="term" value="F:heme binding"/>
    <property type="evidence" value="ECO:0007669"/>
    <property type="project" value="InterPro"/>
</dbReference>
<keyword evidence="10" id="KW-0812">Transmembrane</keyword>
<dbReference type="EMBL" id="SFCI01000715">
    <property type="protein sequence ID" value="TFY78271.1"/>
    <property type="molecule type" value="Genomic_DNA"/>
</dbReference>
<dbReference type="InterPro" id="IPR036396">
    <property type="entry name" value="Cyt_P450_sf"/>
</dbReference>
<dbReference type="GO" id="GO:0016705">
    <property type="term" value="F:oxidoreductase activity, acting on paired donors, with incorporation or reduction of molecular oxygen"/>
    <property type="evidence" value="ECO:0007669"/>
    <property type="project" value="InterPro"/>
</dbReference>
<dbReference type="PRINTS" id="PR00385">
    <property type="entry name" value="P450"/>
</dbReference>
<dbReference type="SUPFAM" id="SSF48264">
    <property type="entry name" value="Cytochrome P450"/>
    <property type="match status" value="1"/>
</dbReference>
<evidence type="ECO:0000313" key="12">
    <source>
        <dbReference type="Proteomes" id="UP000298061"/>
    </source>
</evidence>
<sequence length="574" mass="65286">MAVPPGLMLVAKKLPTRVFPAAAAFIVFISVLRLGFHIYPSYWAQALLFLFLFPISLTVYRYGQLWSVLHRARARGAVLPPNVPSERLAGLDLIRKMKENDASGYFGEKMEKDTELWGNTHGLEIMFLRRVVSNEPEHVKAILATDFTSFEKGKVFFEQQETLLGTGVFNSDGEMWNKERISHFEIFNRHAEDMIIQAKERLRDGYAIDFQDLVARFTLDSATEFLFGHDFKSLSAVLVGLRAGAGQVVAARRAGEYWRLFEFWKNGIEDEMRVIDGFLRPIIMEAAQKNKGADDKGREDESLLEHMARLTQDYNVLKDETLNIMLAGRDTTSSTLTFCLYMLSQHPNVMKRLREEILSVVGDNRGPSIEELREMKYLRAVINETLRLFPVVPLNSRTSVKDTVFPGLKPGQKPWFIPKGTLCVYSIWQMHRRTDLWGPDGAISFCFPGADANDTAPHAALDFDPDRFLDARLKKYLTPNPFIFLPFNAGPRICLGQQFAYNELSFMLVRLLQAFSGVELAPDAQPAWSHPPKEWKNKGGRAPVEKIWPRSHLTLYSKGGLWVRMTEAKDLNGA</sequence>
<dbReference type="GO" id="GO:0004497">
    <property type="term" value="F:monooxygenase activity"/>
    <property type="evidence" value="ECO:0007669"/>
    <property type="project" value="UniProtKB-KW"/>
</dbReference>
<accession>A0A4Y9ZWJ0</accession>
<protein>
    <recommendedName>
        <fullName evidence="13">Cytochrome P450</fullName>
    </recommendedName>
</protein>
<evidence type="ECO:0000256" key="8">
    <source>
        <dbReference type="PIRSR" id="PIRSR602401-1"/>
    </source>
</evidence>
<dbReference type="Pfam" id="PF00067">
    <property type="entry name" value="p450"/>
    <property type="match status" value="2"/>
</dbReference>
<comment type="cofactor">
    <cofactor evidence="1 8">
        <name>heme</name>
        <dbReference type="ChEBI" id="CHEBI:30413"/>
    </cofactor>
</comment>
<evidence type="ECO:0000256" key="4">
    <source>
        <dbReference type="ARBA" id="ARBA00022723"/>
    </source>
</evidence>
<evidence type="ECO:0000256" key="6">
    <source>
        <dbReference type="ARBA" id="ARBA00023004"/>
    </source>
</evidence>
<evidence type="ECO:0000256" key="9">
    <source>
        <dbReference type="RuleBase" id="RU000461"/>
    </source>
</evidence>
<keyword evidence="3 8" id="KW-0349">Heme</keyword>
<feature type="binding site" description="axial binding residue" evidence="8">
    <location>
        <position position="494"/>
    </location>
    <ligand>
        <name>heme</name>
        <dbReference type="ChEBI" id="CHEBI:30413"/>
    </ligand>
    <ligandPart>
        <name>Fe</name>
        <dbReference type="ChEBI" id="CHEBI:18248"/>
    </ligandPart>
</feature>
<gene>
    <name evidence="11" type="ORF">EWM64_g5740</name>
</gene>
<dbReference type="OrthoDB" id="1470350at2759"/>
<feature type="transmembrane region" description="Helical" evidence="10">
    <location>
        <begin position="18"/>
        <end position="36"/>
    </location>
</feature>
<proteinExistence type="inferred from homology"/>
<dbReference type="InterPro" id="IPR047146">
    <property type="entry name" value="Cyt_P450_E_CYP52_fungi"/>
</dbReference>
<evidence type="ECO:0000313" key="11">
    <source>
        <dbReference type="EMBL" id="TFY78271.1"/>
    </source>
</evidence>
<dbReference type="Gene3D" id="1.10.630.10">
    <property type="entry name" value="Cytochrome P450"/>
    <property type="match status" value="1"/>
</dbReference>
<evidence type="ECO:0000256" key="10">
    <source>
        <dbReference type="SAM" id="Phobius"/>
    </source>
</evidence>
<reference evidence="11 12" key="1">
    <citation type="submission" date="2019-02" db="EMBL/GenBank/DDBJ databases">
        <title>Genome sequencing of the rare red list fungi Hericium alpestre (H. flagellum).</title>
        <authorList>
            <person name="Buettner E."/>
            <person name="Kellner H."/>
        </authorList>
    </citation>
    <scope>NUCLEOTIDE SEQUENCE [LARGE SCALE GENOMIC DNA]</scope>
    <source>
        <strain evidence="11 12">DSM 108284</strain>
    </source>
</reference>
<feature type="transmembrane region" description="Helical" evidence="10">
    <location>
        <begin position="42"/>
        <end position="63"/>
    </location>
</feature>
<dbReference type="GO" id="GO:0005506">
    <property type="term" value="F:iron ion binding"/>
    <property type="evidence" value="ECO:0007669"/>
    <property type="project" value="InterPro"/>
</dbReference>
<keyword evidence="10" id="KW-0472">Membrane</keyword>
<keyword evidence="6 8" id="KW-0408">Iron</keyword>
<organism evidence="11 12">
    <name type="scientific">Hericium alpestre</name>
    <dbReference type="NCBI Taxonomy" id="135208"/>
    <lineage>
        <taxon>Eukaryota</taxon>
        <taxon>Fungi</taxon>
        <taxon>Dikarya</taxon>
        <taxon>Basidiomycota</taxon>
        <taxon>Agaricomycotina</taxon>
        <taxon>Agaricomycetes</taxon>
        <taxon>Russulales</taxon>
        <taxon>Hericiaceae</taxon>
        <taxon>Hericium</taxon>
    </lineage>
</organism>
<name>A0A4Y9ZWJ0_9AGAM</name>
<dbReference type="AlphaFoldDB" id="A0A4Y9ZWJ0"/>
<evidence type="ECO:0000256" key="7">
    <source>
        <dbReference type="ARBA" id="ARBA00023033"/>
    </source>
</evidence>
<keyword evidence="7 9" id="KW-0503">Monooxygenase</keyword>
<evidence type="ECO:0000256" key="2">
    <source>
        <dbReference type="ARBA" id="ARBA00010617"/>
    </source>
</evidence>
<keyword evidence="5 9" id="KW-0560">Oxidoreductase</keyword>
<dbReference type="Proteomes" id="UP000298061">
    <property type="component" value="Unassembled WGS sequence"/>
</dbReference>
<evidence type="ECO:0000256" key="1">
    <source>
        <dbReference type="ARBA" id="ARBA00001971"/>
    </source>
</evidence>
<evidence type="ECO:0000256" key="5">
    <source>
        <dbReference type="ARBA" id="ARBA00023002"/>
    </source>
</evidence>
<dbReference type="PROSITE" id="PS00086">
    <property type="entry name" value="CYTOCHROME_P450"/>
    <property type="match status" value="1"/>
</dbReference>
<dbReference type="STRING" id="135208.A0A4Y9ZWJ0"/>